<accession>T0DET6</accession>
<evidence type="ECO:0000256" key="2">
    <source>
        <dbReference type="SAM" id="Phobius"/>
    </source>
</evidence>
<dbReference type="RefSeq" id="WP_021295942.1">
    <property type="nucleotide sequence ID" value="NZ_AURB01000113.1"/>
</dbReference>
<sequence length="139" mass="14959">MKYFVIFAAVVIILGVIFIGTSMRAIRRERNDEAGDAEAVDTSEYAAEHAVVDAETTALAGDARASSGTEEDDTPSGALRGQGDLAYREALRQQLQAQGADDADEPSNEAEAEQKQALSDDEYRKALRGVIHREDGDGK</sequence>
<feature type="compositionally biased region" description="Acidic residues" evidence="1">
    <location>
        <begin position="101"/>
        <end position="111"/>
    </location>
</feature>
<organism evidence="3 4">
    <name type="scientific">Alicyclobacillus acidoterrestris (strain ATCC 49025 / DSM 3922 / CIP 106132 / NCIMB 13137 / GD3B)</name>
    <dbReference type="NCBI Taxonomy" id="1356854"/>
    <lineage>
        <taxon>Bacteria</taxon>
        <taxon>Bacillati</taxon>
        <taxon>Bacillota</taxon>
        <taxon>Bacilli</taxon>
        <taxon>Bacillales</taxon>
        <taxon>Alicyclobacillaceae</taxon>
        <taxon>Alicyclobacillus</taxon>
    </lineage>
</organism>
<feature type="region of interest" description="Disordered" evidence="1">
    <location>
        <begin position="57"/>
        <end position="124"/>
    </location>
</feature>
<keyword evidence="4" id="KW-1185">Reference proteome</keyword>
<dbReference type="STRING" id="1356854.N007_04515"/>
<dbReference type="KEGG" id="aaco:K1I37_18665"/>
<gene>
    <name evidence="3" type="ORF">K1I37_18665</name>
</gene>
<evidence type="ECO:0000256" key="1">
    <source>
        <dbReference type="SAM" id="MobiDB-lite"/>
    </source>
</evidence>
<feature type="transmembrane region" description="Helical" evidence="2">
    <location>
        <begin position="6"/>
        <end position="26"/>
    </location>
</feature>
<evidence type="ECO:0000313" key="4">
    <source>
        <dbReference type="Proteomes" id="UP000829401"/>
    </source>
</evidence>
<protein>
    <submittedName>
        <fullName evidence="3">Uncharacterized protein</fullName>
    </submittedName>
</protein>
<evidence type="ECO:0000313" key="3">
    <source>
        <dbReference type="EMBL" id="UNO48656.1"/>
    </source>
</evidence>
<accession>A0A9E6ZKP0</accession>
<keyword evidence="2" id="KW-0472">Membrane</keyword>
<reference evidence="4" key="1">
    <citation type="journal article" date="2022" name="G3 (Bethesda)">
        <title>Unveiling the complete genome sequence of Alicyclobacillus acidoterrestris DSM 3922T, a taint-producing strain.</title>
        <authorList>
            <person name="Leonardo I.C."/>
            <person name="Barreto Crespo M.T."/>
            <person name="Gaspar F.B."/>
        </authorList>
    </citation>
    <scope>NUCLEOTIDE SEQUENCE [LARGE SCALE GENOMIC DNA]</scope>
    <source>
        <strain evidence="4">DSM 3922</strain>
    </source>
</reference>
<keyword evidence="2" id="KW-1133">Transmembrane helix</keyword>
<name>T0DET6_ALIAG</name>
<proteinExistence type="predicted"/>
<dbReference type="AlphaFoldDB" id="T0DET6"/>
<dbReference type="Proteomes" id="UP000829401">
    <property type="component" value="Chromosome"/>
</dbReference>
<dbReference type="EMBL" id="CP080467">
    <property type="protein sequence ID" value="UNO48656.1"/>
    <property type="molecule type" value="Genomic_DNA"/>
</dbReference>
<keyword evidence="2" id="KW-0812">Transmembrane</keyword>